<dbReference type="Proteomes" id="UP000268233">
    <property type="component" value="Unassembled WGS sequence"/>
</dbReference>
<accession>A0A495QQH9</accession>
<sequence length="73" mass="8603">MITTIMTYVFWRDASILTVETLRFGESYPRTSDAWPSEVFMCMSLKSHIVDSAQISPAQHIVHHYYDHECKHR</sequence>
<evidence type="ECO:0000313" key="2">
    <source>
        <dbReference type="Proteomes" id="UP000268233"/>
    </source>
</evidence>
<dbReference type="AlphaFoldDB" id="A0A495QQH9"/>
<keyword evidence="2" id="KW-1185">Reference proteome</keyword>
<name>A0A495QQH9_9EURY</name>
<evidence type="ECO:0000313" key="1">
    <source>
        <dbReference type="EMBL" id="RKS75753.1"/>
    </source>
</evidence>
<reference evidence="1 2" key="1">
    <citation type="submission" date="2018-10" db="EMBL/GenBank/DDBJ databases">
        <title>Genomic Encyclopedia of Archaeal and Bacterial Type Strains, Phase II (KMG-II): from individual species to whole genera.</title>
        <authorList>
            <person name="Goeker M."/>
        </authorList>
    </citation>
    <scope>NUCLEOTIDE SEQUENCE [LARGE SCALE GENOMIC DNA]</scope>
    <source>
        <strain evidence="1 2">DSM 11927</strain>
    </source>
</reference>
<dbReference type="EMBL" id="RBWW01000003">
    <property type="protein sequence ID" value="RKS75753.1"/>
    <property type="molecule type" value="Genomic_DNA"/>
</dbReference>
<gene>
    <name evidence="1" type="ORF">BDK61_4268</name>
</gene>
<comment type="caution">
    <text evidence="1">The sequence shown here is derived from an EMBL/GenBank/DDBJ whole genome shotgun (WGS) entry which is preliminary data.</text>
</comment>
<proteinExistence type="predicted"/>
<organism evidence="1 2">
    <name type="scientific">Haloarcula quadrata</name>
    <dbReference type="NCBI Taxonomy" id="182779"/>
    <lineage>
        <taxon>Archaea</taxon>
        <taxon>Methanobacteriati</taxon>
        <taxon>Methanobacteriota</taxon>
        <taxon>Stenosarchaea group</taxon>
        <taxon>Halobacteria</taxon>
        <taxon>Halobacteriales</taxon>
        <taxon>Haloarculaceae</taxon>
        <taxon>Haloarcula</taxon>
    </lineage>
</organism>
<protein>
    <submittedName>
        <fullName evidence="1">Uncharacterized protein</fullName>
    </submittedName>
</protein>